<keyword evidence="7" id="KW-0539">Nucleus</keyword>
<feature type="domain" description="Chromatin assembly factor 1 p150 subunit acidic region" evidence="10">
    <location>
        <begin position="258"/>
        <end position="402"/>
    </location>
</feature>
<dbReference type="GO" id="GO:0033186">
    <property type="term" value="C:CAF-1 complex"/>
    <property type="evidence" value="ECO:0007669"/>
    <property type="project" value="TreeGrafter"/>
</dbReference>
<dbReference type="GO" id="GO:0005634">
    <property type="term" value="C:nucleus"/>
    <property type="evidence" value="ECO:0007669"/>
    <property type="project" value="UniProtKB-SubCell"/>
</dbReference>
<dbReference type="InterPro" id="IPR022043">
    <property type="entry name" value="CAF1A_DD"/>
</dbReference>
<evidence type="ECO:0000256" key="4">
    <source>
        <dbReference type="ARBA" id="ARBA00022763"/>
    </source>
</evidence>
<evidence type="ECO:0008006" key="16">
    <source>
        <dbReference type="Google" id="ProtNLM"/>
    </source>
</evidence>
<feature type="region of interest" description="Disordered" evidence="9">
    <location>
        <begin position="1"/>
        <end position="24"/>
    </location>
</feature>
<evidence type="ECO:0000256" key="3">
    <source>
        <dbReference type="ARBA" id="ARBA00022705"/>
    </source>
</evidence>
<feature type="compositionally biased region" description="Polar residues" evidence="9">
    <location>
        <begin position="134"/>
        <end position="157"/>
    </location>
</feature>
<feature type="compositionally biased region" description="Polar residues" evidence="9">
    <location>
        <begin position="116"/>
        <end position="128"/>
    </location>
</feature>
<keyword evidence="8" id="KW-0131">Cell cycle</keyword>
<feature type="region of interest" description="Disordered" evidence="9">
    <location>
        <begin position="176"/>
        <end position="361"/>
    </location>
</feature>
<feature type="domain" description="Chromatin assembly factor 1 subunit p150 N-terminal" evidence="13">
    <location>
        <begin position="17"/>
        <end position="146"/>
    </location>
</feature>
<keyword evidence="6" id="KW-0234">DNA repair</keyword>
<evidence type="ECO:0000256" key="1">
    <source>
        <dbReference type="ARBA" id="ARBA00004123"/>
    </source>
</evidence>
<proteinExistence type="inferred from homology"/>
<protein>
    <recommendedName>
        <fullName evidence="16">Chromatin assembly factor 1 subunit A</fullName>
    </recommendedName>
</protein>
<keyword evidence="3" id="KW-0235">DNA replication</keyword>
<feature type="compositionally biased region" description="Low complexity" evidence="9">
    <location>
        <begin position="237"/>
        <end position="254"/>
    </location>
</feature>
<evidence type="ECO:0000259" key="11">
    <source>
        <dbReference type="Pfam" id="PF12253"/>
    </source>
</evidence>
<evidence type="ECO:0000259" key="12">
    <source>
        <dbReference type="Pfam" id="PF15539"/>
    </source>
</evidence>
<evidence type="ECO:0000256" key="2">
    <source>
        <dbReference type="ARBA" id="ARBA00006913"/>
    </source>
</evidence>
<dbReference type="PANTHER" id="PTHR15272">
    <property type="entry name" value="CHROMATIN ASSEMBLY FACTOR 1 SUBUNIT A CAF-1 SUBUNIT A"/>
    <property type="match status" value="1"/>
</dbReference>
<accession>A0A974DSR9</accession>
<evidence type="ECO:0000313" key="14">
    <source>
        <dbReference type="EMBL" id="OCT97439.1"/>
    </source>
</evidence>
<feature type="compositionally biased region" description="Low complexity" evidence="9">
    <location>
        <begin position="211"/>
        <end position="227"/>
    </location>
</feature>
<evidence type="ECO:0000256" key="5">
    <source>
        <dbReference type="ARBA" id="ARBA00023186"/>
    </source>
</evidence>
<dbReference type="InterPro" id="IPR021644">
    <property type="entry name" value="CAF-1_p150_acidic"/>
</dbReference>
<evidence type="ECO:0000259" key="13">
    <source>
        <dbReference type="Pfam" id="PF15557"/>
    </source>
</evidence>
<feature type="domain" description="Chromatin assembly factor 1 subunit p150 C-terminal" evidence="12">
    <location>
        <begin position="606"/>
        <end position="865"/>
    </location>
</feature>
<dbReference type="GO" id="GO:0006281">
    <property type="term" value="P:DNA repair"/>
    <property type="evidence" value="ECO:0007669"/>
    <property type="project" value="UniProtKB-KW"/>
</dbReference>
<organism evidence="14 15">
    <name type="scientific">Xenopus laevis</name>
    <name type="common">African clawed frog</name>
    <dbReference type="NCBI Taxonomy" id="8355"/>
    <lineage>
        <taxon>Eukaryota</taxon>
        <taxon>Metazoa</taxon>
        <taxon>Chordata</taxon>
        <taxon>Craniata</taxon>
        <taxon>Vertebrata</taxon>
        <taxon>Euteleostomi</taxon>
        <taxon>Amphibia</taxon>
        <taxon>Batrachia</taxon>
        <taxon>Anura</taxon>
        <taxon>Pipoidea</taxon>
        <taxon>Pipidae</taxon>
        <taxon>Xenopodinae</taxon>
        <taxon>Xenopus</taxon>
        <taxon>Xenopus</taxon>
    </lineage>
</organism>
<dbReference type="Pfam" id="PF12253">
    <property type="entry name" value="CAF1A_dimeriz"/>
    <property type="match status" value="1"/>
</dbReference>
<dbReference type="EMBL" id="CM004467">
    <property type="protein sequence ID" value="OCT97439.1"/>
    <property type="molecule type" value="Genomic_DNA"/>
</dbReference>
<dbReference type="Pfam" id="PF15539">
    <property type="entry name" value="CAF1-p150_C2"/>
    <property type="match status" value="1"/>
</dbReference>
<gene>
    <name evidence="14" type="ORF">XELAEV_18009664mg</name>
</gene>
<keyword evidence="4" id="KW-0227">DNA damage</keyword>
<dbReference type="PANTHER" id="PTHR15272:SF0">
    <property type="entry name" value="CHROMATIN ASSEMBLY FACTOR 1 SUBUNIT A"/>
    <property type="match status" value="1"/>
</dbReference>
<dbReference type="GO" id="GO:0006334">
    <property type="term" value="P:nucleosome assembly"/>
    <property type="evidence" value="ECO:0007669"/>
    <property type="project" value="TreeGrafter"/>
</dbReference>
<dbReference type="SMR" id="A0A974DSR9"/>
<dbReference type="Pfam" id="PF15557">
    <property type="entry name" value="CAF1-p150_N"/>
    <property type="match status" value="1"/>
</dbReference>
<feature type="compositionally biased region" description="Low complexity" evidence="9">
    <location>
        <begin position="12"/>
        <end position="21"/>
    </location>
</feature>
<dbReference type="InterPro" id="IPR029105">
    <property type="entry name" value="CAF1-p150_C2"/>
</dbReference>
<feature type="compositionally biased region" description="Acidic residues" evidence="9">
    <location>
        <begin position="536"/>
        <end position="548"/>
    </location>
</feature>
<evidence type="ECO:0000256" key="7">
    <source>
        <dbReference type="ARBA" id="ARBA00023242"/>
    </source>
</evidence>
<evidence type="ECO:0000259" key="10">
    <source>
        <dbReference type="Pfam" id="PF11600"/>
    </source>
</evidence>
<feature type="region of interest" description="Disordered" evidence="9">
    <location>
        <begin position="115"/>
        <end position="157"/>
    </location>
</feature>
<feature type="region of interest" description="Disordered" evidence="9">
    <location>
        <begin position="536"/>
        <end position="605"/>
    </location>
</feature>
<comment type="similarity">
    <text evidence="2">Belongs to the CHAF1A family.</text>
</comment>
<dbReference type="Proteomes" id="UP000694892">
    <property type="component" value="Chromosome 1S"/>
</dbReference>
<dbReference type="OMA" id="ENDCKIN"/>
<evidence type="ECO:0000256" key="9">
    <source>
        <dbReference type="SAM" id="MobiDB-lite"/>
    </source>
</evidence>
<keyword evidence="5" id="KW-0143">Chaperone</keyword>
<evidence type="ECO:0000313" key="15">
    <source>
        <dbReference type="Proteomes" id="UP000694892"/>
    </source>
</evidence>
<dbReference type="Pfam" id="PF11600">
    <property type="entry name" value="CAF1A_acidic"/>
    <property type="match status" value="1"/>
</dbReference>
<dbReference type="AlphaFoldDB" id="A0A974DSR9"/>
<name>A0A974DSR9_XENLA</name>
<evidence type="ECO:0000256" key="6">
    <source>
        <dbReference type="ARBA" id="ARBA00023204"/>
    </source>
</evidence>
<feature type="compositionally biased region" description="Basic and acidic residues" evidence="9">
    <location>
        <begin position="255"/>
        <end position="361"/>
    </location>
</feature>
<feature type="compositionally biased region" description="Polar residues" evidence="9">
    <location>
        <begin position="182"/>
        <end position="193"/>
    </location>
</feature>
<sequence length="885" mass="99669">MPGKEAAGDVMKSSTKSNTKKMVQARLPFKRLNPVPKDEGCLEEKKIRIPQNVSPQKMLYSLNSSMEDMENDCEMETEMTPIPKAINGKGPLDNYIRKAPKASNAPSIITIDLTEDSNISTSNDSPLNGESRAQLANGTVSPERSTTNAPLSTNEECTVSVDNKSLENMSFPELELDKPHQSAASCTSVSNFSPERAVKEDYNSSADDDSVSVSSSSSPVSLSSPDVQTGSKFTNGSSPSTSTTPTGKATSNKTSAEKKKTKDKAEKRQAEKEERECARREARAAKDLAKKKREGEREQREKDKKEKKEREDREKAEKNRLKEEKKKEKLEALEAKQEEKRKKEEEKRQKEEEKRLKEEEKRIKAEKAEITRFLQKPKTPQAPKTFARSCGKFAPFEIKKGMALAPLCRIDFEQEASEELDIFLQEQTSESSFLDEIKKRRPRKMGQTTVPTINSVEVDDVQVLGETDPVLGSNMVLEEHIKDIGVPERKKFGRMKLLQFCENHRPAYWGTSNKRSRVINPRKPWAQDTDMLDYEVDSDEEWEEEEPGESLSHSEGENEDDDPKEEEDEDDDGFFVPHGYLSNDEGVSDEECTDPENQKVRQKLKAKEWDDLQSNSKKIRVLQPVVIGCVWCDSKASEIRLLQKFSACILESPAVEEELTQDISSAQKIKDRQILSKLVPLLHGNVNGSKIIIQEFQECCRRGLFLEDNASHATDIESTSPNSTPQTPSNIIVPSKARLKRLISENSVYEKRPEHRMCWYVHSDVLKGLQQDNLPVPCQWTYITQVNSVSKENNGANGGSLQSLPLSGKRKSAGSMPITKFMKRARDLETAVNTDMDGFQADTEEEEDDDDCMIIEDQQAKDAEDSTIECKINLNDSAILASCQN</sequence>
<feature type="domain" description="Chromatin assembly factor 1 subunit A dimerization" evidence="11">
    <location>
        <begin position="496"/>
        <end position="567"/>
    </location>
</feature>
<comment type="subcellular location">
    <subcellularLocation>
        <location evidence="1">Nucleus</location>
    </subcellularLocation>
</comment>
<feature type="compositionally biased region" description="Acidic residues" evidence="9">
    <location>
        <begin position="557"/>
        <end position="573"/>
    </location>
</feature>
<dbReference type="InterPro" id="IPR029091">
    <property type="entry name" value="CAF1_p150_N"/>
</dbReference>
<evidence type="ECO:0000256" key="8">
    <source>
        <dbReference type="ARBA" id="ARBA00023306"/>
    </source>
</evidence>
<dbReference type="GO" id="GO:0006260">
    <property type="term" value="P:DNA replication"/>
    <property type="evidence" value="ECO:0007669"/>
    <property type="project" value="UniProtKB-KW"/>
</dbReference>
<reference evidence="15" key="1">
    <citation type="journal article" date="2016" name="Nature">
        <title>Genome evolution in the allotetraploid frog Xenopus laevis.</title>
        <authorList>
            <person name="Session A.M."/>
            <person name="Uno Y."/>
            <person name="Kwon T."/>
            <person name="Chapman J.A."/>
            <person name="Toyoda A."/>
            <person name="Takahashi S."/>
            <person name="Fukui A."/>
            <person name="Hikosaka A."/>
            <person name="Suzuki A."/>
            <person name="Kondo M."/>
            <person name="van Heeringen S.J."/>
            <person name="Quigley I."/>
            <person name="Heinz S."/>
            <person name="Ogino H."/>
            <person name="Ochi H."/>
            <person name="Hellsten U."/>
            <person name="Lyons J.B."/>
            <person name="Simakov O."/>
            <person name="Putnam N."/>
            <person name="Stites J."/>
            <person name="Kuroki Y."/>
            <person name="Tanaka T."/>
            <person name="Michiue T."/>
            <person name="Watanabe M."/>
            <person name="Bogdanovic O."/>
            <person name="Lister R."/>
            <person name="Georgiou G."/>
            <person name="Paranjpe S.S."/>
            <person name="van Kruijsbergen I."/>
            <person name="Shu S."/>
            <person name="Carlson J."/>
            <person name="Kinoshita T."/>
            <person name="Ohta Y."/>
            <person name="Mawaribuchi S."/>
            <person name="Jenkins J."/>
            <person name="Grimwood J."/>
            <person name="Schmutz J."/>
            <person name="Mitros T."/>
            <person name="Mozaffari S.V."/>
            <person name="Suzuki Y."/>
            <person name="Haramoto Y."/>
            <person name="Yamamoto T.S."/>
            <person name="Takagi C."/>
            <person name="Heald R."/>
            <person name="Miller K."/>
            <person name="Haudenschild C."/>
            <person name="Kitzman J."/>
            <person name="Nakayama T."/>
            <person name="Izutsu Y."/>
            <person name="Robert J."/>
            <person name="Fortriede J."/>
            <person name="Burns K."/>
            <person name="Lotay V."/>
            <person name="Karimi K."/>
            <person name="Yasuoka Y."/>
            <person name="Dichmann D.S."/>
            <person name="Flajnik M.F."/>
            <person name="Houston D.W."/>
            <person name="Shendure J."/>
            <person name="DuPasquier L."/>
            <person name="Vize P.D."/>
            <person name="Zorn A.M."/>
            <person name="Ito M."/>
            <person name="Marcotte E.M."/>
            <person name="Wallingford J.B."/>
            <person name="Ito Y."/>
            <person name="Asashima M."/>
            <person name="Ueno N."/>
            <person name="Matsuda Y."/>
            <person name="Veenstra G.J."/>
            <person name="Fujiyama A."/>
            <person name="Harland R.M."/>
            <person name="Taira M."/>
            <person name="Rokhsar D.S."/>
        </authorList>
    </citation>
    <scope>NUCLEOTIDE SEQUENCE [LARGE SCALE GENOMIC DNA]</scope>
    <source>
        <strain evidence="15">J</strain>
    </source>
</reference>